<proteinExistence type="inferred from homology"/>
<protein>
    <submittedName>
        <fullName evidence="6">LysR family transcriptional regulator</fullName>
    </submittedName>
</protein>
<evidence type="ECO:0000256" key="1">
    <source>
        <dbReference type="ARBA" id="ARBA00009437"/>
    </source>
</evidence>
<name>A0ABU6JYE4_9GAMM</name>
<dbReference type="Proteomes" id="UP001309705">
    <property type="component" value="Unassembled WGS sequence"/>
</dbReference>
<dbReference type="SUPFAM" id="SSF53850">
    <property type="entry name" value="Periplasmic binding protein-like II"/>
    <property type="match status" value="1"/>
</dbReference>
<sequence length="294" mass="32073">MNHSSLEIFLVVAEELSVVKAAKRLGRVQSNVTTRIQRLEEELDAQLFIRENKKLRLSPQGKKFLTYSRKILSLAEEARQSLHPGTPNGVLALGAMESSVASRLSAPLAAFSKSCPEVKLKLSTGPTRQLTEKVLMSELDSALVALPADENGEAQCADSLEYHPLFIEKLLLILPAAMKSVNRLEDIHEGQLATFARGCTYRETAIGLLSQMTGGEKIRIQEVNSYHAMLACVASGAAMCMLPESVLALLQLPDGLNILPVGTSTTQFIWRKDFSSPAMDKLLGILQNTSNIKA</sequence>
<keyword evidence="7" id="KW-1185">Reference proteome</keyword>
<dbReference type="EMBL" id="JAYWTM010000049">
    <property type="protein sequence ID" value="MEC5345281.1"/>
    <property type="molecule type" value="Genomic_DNA"/>
</dbReference>
<reference evidence="6 7" key="1">
    <citation type="journal article" date="2017" name="Int. J. Syst. Evol. Microbiol.">
        <title>Brenneria populi subsp. brevivirga subsp. nov. isolated from symptomatic bark of Populus x euramericana canker, and description of Brenneria populi subsp. populi subsp. nov.</title>
        <authorList>
            <person name="Zheng M.H."/>
            <person name="Piao C.G."/>
            <person name="Xue H."/>
            <person name="Guo M.W."/>
            <person name="Li Y."/>
        </authorList>
    </citation>
    <scope>NUCLEOTIDE SEQUENCE [LARGE SCALE GENOMIC DNA]</scope>
    <source>
        <strain evidence="6 7">D9-5</strain>
    </source>
</reference>
<gene>
    <name evidence="6" type="ORF">VSX58_22085</name>
</gene>
<dbReference type="InterPro" id="IPR036390">
    <property type="entry name" value="WH_DNA-bd_sf"/>
</dbReference>
<keyword evidence="3" id="KW-0238">DNA-binding</keyword>
<dbReference type="InterPro" id="IPR000847">
    <property type="entry name" value="LysR_HTH_N"/>
</dbReference>
<dbReference type="InterPro" id="IPR005119">
    <property type="entry name" value="LysR_subst-bd"/>
</dbReference>
<dbReference type="Gene3D" id="3.40.190.10">
    <property type="entry name" value="Periplasmic binding protein-like II"/>
    <property type="match status" value="2"/>
</dbReference>
<evidence type="ECO:0000313" key="6">
    <source>
        <dbReference type="EMBL" id="MEC5345281.1"/>
    </source>
</evidence>
<evidence type="ECO:0000256" key="4">
    <source>
        <dbReference type="ARBA" id="ARBA00023163"/>
    </source>
</evidence>
<dbReference type="PANTHER" id="PTHR30126">
    <property type="entry name" value="HTH-TYPE TRANSCRIPTIONAL REGULATOR"/>
    <property type="match status" value="1"/>
</dbReference>
<keyword evidence="4" id="KW-0804">Transcription</keyword>
<dbReference type="Gene3D" id="1.10.10.10">
    <property type="entry name" value="Winged helix-like DNA-binding domain superfamily/Winged helix DNA-binding domain"/>
    <property type="match status" value="1"/>
</dbReference>
<dbReference type="SUPFAM" id="SSF46785">
    <property type="entry name" value="Winged helix' DNA-binding domain"/>
    <property type="match status" value="1"/>
</dbReference>
<dbReference type="InterPro" id="IPR036388">
    <property type="entry name" value="WH-like_DNA-bd_sf"/>
</dbReference>
<dbReference type="RefSeq" id="WP_327619938.1">
    <property type="nucleotide sequence ID" value="NZ_JAYWTM010000049.1"/>
</dbReference>
<evidence type="ECO:0000313" key="7">
    <source>
        <dbReference type="Proteomes" id="UP001309705"/>
    </source>
</evidence>
<dbReference type="PROSITE" id="PS50931">
    <property type="entry name" value="HTH_LYSR"/>
    <property type="match status" value="1"/>
</dbReference>
<comment type="similarity">
    <text evidence="1">Belongs to the LysR transcriptional regulatory family.</text>
</comment>
<evidence type="ECO:0000256" key="3">
    <source>
        <dbReference type="ARBA" id="ARBA00023125"/>
    </source>
</evidence>
<dbReference type="PANTHER" id="PTHR30126:SF40">
    <property type="entry name" value="HTH-TYPE TRANSCRIPTIONAL REGULATOR GLTR"/>
    <property type="match status" value="1"/>
</dbReference>
<accession>A0ABU6JYE4</accession>
<dbReference type="Pfam" id="PF00126">
    <property type="entry name" value="HTH_1"/>
    <property type="match status" value="1"/>
</dbReference>
<comment type="caution">
    <text evidence="6">The sequence shown here is derived from an EMBL/GenBank/DDBJ whole genome shotgun (WGS) entry which is preliminary data.</text>
</comment>
<evidence type="ECO:0000256" key="2">
    <source>
        <dbReference type="ARBA" id="ARBA00023015"/>
    </source>
</evidence>
<keyword evidence="2" id="KW-0805">Transcription regulation</keyword>
<feature type="domain" description="HTH lysR-type" evidence="5">
    <location>
        <begin position="1"/>
        <end position="58"/>
    </location>
</feature>
<dbReference type="Pfam" id="PF03466">
    <property type="entry name" value="LysR_substrate"/>
    <property type="match status" value="1"/>
</dbReference>
<evidence type="ECO:0000259" key="5">
    <source>
        <dbReference type="PROSITE" id="PS50931"/>
    </source>
</evidence>
<organism evidence="6 7">
    <name type="scientific">Brenneria populi</name>
    <dbReference type="NCBI Taxonomy" id="1505588"/>
    <lineage>
        <taxon>Bacteria</taxon>
        <taxon>Pseudomonadati</taxon>
        <taxon>Pseudomonadota</taxon>
        <taxon>Gammaproteobacteria</taxon>
        <taxon>Enterobacterales</taxon>
        <taxon>Pectobacteriaceae</taxon>
        <taxon>Brenneria</taxon>
    </lineage>
</organism>